<evidence type="ECO:0000313" key="2">
    <source>
        <dbReference type="Proteomes" id="UP000035642"/>
    </source>
</evidence>
<keyword evidence="2" id="KW-1185">Reference proteome</keyword>
<feature type="region of interest" description="Disordered" evidence="1">
    <location>
        <begin position="88"/>
        <end position="117"/>
    </location>
</feature>
<reference evidence="3" key="2">
    <citation type="submission" date="2017-02" db="UniProtKB">
        <authorList>
            <consortium name="WormBaseParasite"/>
        </authorList>
    </citation>
    <scope>IDENTIFICATION</scope>
</reference>
<organism evidence="2 3">
    <name type="scientific">Angiostrongylus cantonensis</name>
    <name type="common">Rat lungworm</name>
    <dbReference type="NCBI Taxonomy" id="6313"/>
    <lineage>
        <taxon>Eukaryota</taxon>
        <taxon>Metazoa</taxon>
        <taxon>Ecdysozoa</taxon>
        <taxon>Nematoda</taxon>
        <taxon>Chromadorea</taxon>
        <taxon>Rhabditida</taxon>
        <taxon>Rhabditina</taxon>
        <taxon>Rhabditomorpha</taxon>
        <taxon>Strongyloidea</taxon>
        <taxon>Metastrongylidae</taxon>
        <taxon>Angiostrongylus</taxon>
    </lineage>
</organism>
<accession>A0A0K0D8V1</accession>
<evidence type="ECO:0000256" key="1">
    <source>
        <dbReference type="SAM" id="MobiDB-lite"/>
    </source>
</evidence>
<proteinExistence type="predicted"/>
<dbReference type="Proteomes" id="UP000035642">
    <property type="component" value="Unassembled WGS sequence"/>
</dbReference>
<sequence length="117" mass="13288">MVFKCQNLSSFALESLVSARGCRRSSLASENSRTGYPFLNLLFTLLGFISLRRPPTVRKLQDSLTSHGFQDTAEKKEYYSFRMQSCPHPISITSEDSKRKKRVDEVSAPPRQFGPLI</sequence>
<evidence type="ECO:0000313" key="3">
    <source>
        <dbReference type="WBParaSite" id="ACAC_0000649601-mRNA-1"/>
    </source>
</evidence>
<dbReference type="WBParaSite" id="ACAC_0000649601-mRNA-1">
    <property type="protein sequence ID" value="ACAC_0000649601-mRNA-1"/>
    <property type="gene ID" value="ACAC_0000649601"/>
</dbReference>
<protein>
    <submittedName>
        <fullName evidence="3">Uncharacterized protein</fullName>
    </submittedName>
</protein>
<dbReference type="AlphaFoldDB" id="A0A0K0D8V1"/>
<reference evidence="2" key="1">
    <citation type="submission" date="2012-09" db="EMBL/GenBank/DDBJ databases">
        <authorList>
            <person name="Martin A.A."/>
        </authorList>
    </citation>
    <scope>NUCLEOTIDE SEQUENCE</scope>
</reference>
<feature type="compositionally biased region" description="Basic and acidic residues" evidence="1">
    <location>
        <begin position="95"/>
        <end position="105"/>
    </location>
</feature>
<name>A0A0K0D8V1_ANGCA</name>